<dbReference type="Proteomes" id="UP000315364">
    <property type="component" value="Chromosome"/>
</dbReference>
<dbReference type="PANTHER" id="PTHR33884">
    <property type="entry name" value="UPF0410 PROTEIN YMGE"/>
    <property type="match status" value="1"/>
</dbReference>
<evidence type="ECO:0000313" key="8">
    <source>
        <dbReference type="EMBL" id="QDZ10264.1"/>
    </source>
</evidence>
<evidence type="ECO:0000256" key="6">
    <source>
        <dbReference type="ARBA" id="ARBA00023136"/>
    </source>
</evidence>
<keyword evidence="5 7" id="KW-1133">Transmembrane helix</keyword>
<dbReference type="RefSeq" id="WP_056251535.1">
    <property type="nucleotide sequence ID" value="NZ_CP042304.1"/>
</dbReference>
<sequence>MSVGTTELLIFLGIGLVAGWLAGLVLGGGGLLRNLIVGVIGAFVGGWLLSAANISLPIGNALVSQIITATIGAIVVIAVARVIAR</sequence>
<reference evidence="8 9" key="1">
    <citation type="submission" date="2019-07" db="EMBL/GenBank/DDBJ databases">
        <title>Full genome sequence of Devosia sp. Gsoil 520.</title>
        <authorList>
            <person name="Im W.-T."/>
        </authorList>
    </citation>
    <scope>NUCLEOTIDE SEQUENCE [LARGE SCALE GENOMIC DNA]</scope>
    <source>
        <strain evidence="8 9">Gsoil 520</strain>
    </source>
</reference>
<accession>A0A5B8LRC4</accession>
<dbReference type="EMBL" id="CP042304">
    <property type="protein sequence ID" value="QDZ10264.1"/>
    <property type="molecule type" value="Genomic_DNA"/>
</dbReference>
<dbReference type="KEGG" id="dea:FPZ08_05595"/>
<evidence type="ECO:0000256" key="4">
    <source>
        <dbReference type="ARBA" id="ARBA00022692"/>
    </source>
</evidence>
<comment type="subcellular location">
    <subcellularLocation>
        <location evidence="1">Cell membrane</location>
        <topology evidence="1">Multi-pass membrane protein</topology>
    </subcellularLocation>
</comment>
<organism evidence="8 9">
    <name type="scientific">Devosia ginsengisoli</name>
    <dbReference type="NCBI Taxonomy" id="400770"/>
    <lineage>
        <taxon>Bacteria</taxon>
        <taxon>Pseudomonadati</taxon>
        <taxon>Pseudomonadota</taxon>
        <taxon>Alphaproteobacteria</taxon>
        <taxon>Hyphomicrobiales</taxon>
        <taxon>Devosiaceae</taxon>
        <taxon>Devosia</taxon>
    </lineage>
</organism>
<gene>
    <name evidence="8" type="ORF">FPZ08_05595</name>
</gene>
<proteinExistence type="inferred from homology"/>
<evidence type="ECO:0000313" key="9">
    <source>
        <dbReference type="Proteomes" id="UP000315364"/>
    </source>
</evidence>
<evidence type="ECO:0000256" key="1">
    <source>
        <dbReference type="ARBA" id="ARBA00004651"/>
    </source>
</evidence>
<feature type="transmembrane region" description="Helical" evidence="7">
    <location>
        <begin position="6"/>
        <end position="28"/>
    </location>
</feature>
<evidence type="ECO:0000256" key="3">
    <source>
        <dbReference type="ARBA" id="ARBA00022475"/>
    </source>
</evidence>
<keyword evidence="3" id="KW-1003">Cell membrane</keyword>
<dbReference type="InterPro" id="IPR007341">
    <property type="entry name" value="Transgly_assoc"/>
</dbReference>
<feature type="transmembrane region" description="Helical" evidence="7">
    <location>
        <begin position="62"/>
        <end position="84"/>
    </location>
</feature>
<keyword evidence="4 7" id="KW-0812">Transmembrane</keyword>
<feature type="transmembrane region" description="Helical" evidence="7">
    <location>
        <begin position="35"/>
        <end position="56"/>
    </location>
</feature>
<keyword evidence="6 7" id="KW-0472">Membrane</keyword>
<evidence type="ECO:0000256" key="5">
    <source>
        <dbReference type="ARBA" id="ARBA00022989"/>
    </source>
</evidence>
<keyword evidence="9" id="KW-1185">Reference proteome</keyword>
<evidence type="ECO:0000256" key="7">
    <source>
        <dbReference type="SAM" id="Phobius"/>
    </source>
</evidence>
<evidence type="ECO:0000256" key="2">
    <source>
        <dbReference type="ARBA" id="ARBA00011006"/>
    </source>
</evidence>
<protein>
    <submittedName>
        <fullName evidence="8">GlsB/YeaQ/YmgE family stress response membrane protein</fullName>
    </submittedName>
</protein>
<name>A0A5B8LRC4_9HYPH</name>
<dbReference type="Pfam" id="PF04226">
    <property type="entry name" value="Transgly_assoc"/>
    <property type="match status" value="1"/>
</dbReference>
<comment type="similarity">
    <text evidence="2">Belongs to the UPF0410 family.</text>
</comment>
<dbReference type="PANTHER" id="PTHR33884:SF3">
    <property type="entry name" value="UPF0410 PROTEIN YMGE"/>
    <property type="match status" value="1"/>
</dbReference>
<dbReference type="AlphaFoldDB" id="A0A5B8LRC4"/>
<dbReference type="GO" id="GO:0005886">
    <property type="term" value="C:plasma membrane"/>
    <property type="evidence" value="ECO:0007669"/>
    <property type="project" value="UniProtKB-SubCell"/>
</dbReference>